<evidence type="ECO:0000313" key="3">
    <source>
        <dbReference type="Proteomes" id="UP000229600"/>
    </source>
</evidence>
<protein>
    <recommendedName>
        <fullName evidence="1">DUF5659 domain-containing protein</fullName>
    </recommendedName>
</protein>
<dbReference type="EMBL" id="PCWN01000008">
    <property type="protein sequence ID" value="PIR03775.1"/>
    <property type="molecule type" value="Genomic_DNA"/>
</dbReference>
<comment type="caution">
    <text evidence="2">The sequence shown here is derived from an EMBL/GenBank/DDBJ whole genome shotgun (WGS) entry which is preliminary data.</text>
</comment>
<dbReference type="Pfam" id="PF18903">
    <property type="entry name" value="DUF5659"/>
    <property type="match status" value="1"/>
</dbReference>
<dbReference type="InterPro" id="IPR043718">
    <property type="entry name" value="DUF5659"/>
</dbReference>
<gene>
    <name evidence="2" type="ORF">COV59_03825</name>
</gene>
<evidence type="ECO:0000259" key="1">
    <source>
        <dbReference type="Pfam" id="PF18903"/>
    </source>
</evidence>
<reference evidence="2 3" key="1">
    <citation type="submission" date="2017-09" db="EMBL/GenBank/DDBJ databases">
        <title>Depth-based differentiation of microbial function through sediment-hosted aquifers and enrichment of novel symbionts in the deep terrestrial subsurface.</title>
        <authorList>
            <person name="Probst A.J."/>
            <person name="Ladd B."/>
            <person name="Jarett J.K."/>
            <person name="Geller-Mcgrath D.E."/>
            <person name="Sieber C.M."/>
            <person name="Emerson J.B."/>
            <person name="Anantharaman K."/>
            <person name="Thomas B.C."/>
            <person name="Malmstrom R."/>
            <person name="Stieglmeier M."/>
            <person name="Klingl A."/>
            <person name="Woyke T."/>
            <person name="Ryan C.M."/>
            <person name="Banfield J.F."/>
        </authorList>
    </citation>
    <scope>NUCLEOTIDE SEQUENCE [LARGE SCALE GENOMIC DNA]</scope>
    <source>
        <strain evidence="2">CG11_big_fil_rev_8_21_14_0_20_39_34</strain>
    </source>
</reference>
<proteinExistence type="predicted"/>
<accession>A0A2H0N6N1</accession>
<organism evidence="2 3">
    <name type="scientific">Candidatus Magasanikbacteria bacterium CG11_big_fil_rev_8_21_14_0_20_39_34</name>
    <dbReference type="NCBI Taxonomy" id="1974653"/>
    <lineage>
        <taxon>Bacteria</taxon>
        <taxon>Candidatus Magasanikiibacteriota</taxon>
    </lineage>
</organism>
<feature type="domain" description="DUF5659" evidence="1">
    <location>
        <begin position="22"/>
        <end position="89"/>
    </location>
</feature>
<dbReference type="AlphaFoldDB" id="A0A2H0N6N1"/>
<dbReference type="Proteomes" id="UP000229600">
    <property type="component" value="Unassembled WGS sequence"/>
</dbReference>
<name>A0A2H0N6N1_9BACT</name>
<sequence length="91" mass="10517">MTKEQSYVPILDDYPNPFSSYDIGMCAGLVSLGYQLLHIDRTKGDKALFFFENSDEIVESAQQYWRGELQVDALGYFNALKNIKNQLYSHR</sequence>
<evidence type="ECO:0000313" key="2">
    <source>
        <dbReference type="EMBL" id="PIR03775.1"/>
    </source>
</evidence>